<proteinExistence type="inferred from homology"/>
<evidence type="ECO:0000256" key="5">
    <source>
        <dbReference type="RuleBase" id="RU003690"/>
    </source>
</evidence>
<accession>A0ABS4B1D4</accession>
<protein>
    <submittedName>
        <fullName evidence="7">6-phospho-beta-glucosidase</fullName>
    </submittedName>
</protein>
<keyword evidence="8" id="KW-1185">Reference proteome</keyword>
<dbReference type="PROSITE" id="PS00653">
    <property type="entry name" value="GLYCOSYL_HYDROL_F1_2"/>
    <property type="match status" value="1"/>
</dbReference>
<dbReference type="NCBIfam" id="NF007356">
    <property type="entry name" value="PRK09852.1"/>
    <property type="match status" value="1"/>
</dbReference>
<name>A0ABS4B1D4_9GAMM</name>
<evidence type="ECO:0000313" key="8">
    <source>
        <dbReference type="Proteomes" id="UP000666661"/>
    </source>
</evidence>
<dbReference type="PANTHER" id="PTHR10353">
    <property type="entry name" value="GLYCOSYL HYDROLASE"/>
    <property type="match status" value="1"/>
</dbReference>
<dbReference type="PROSITE" id="PS00572">
    <property type="entry name" value="GLYCOSYL_HYDROL_F1_1"/>
    <property type="match status" value="1"/>
</dbReference>
<dbReference type="InterPro" id="IPR033132">
    <property type="entry name" value="GH_1_N_CS"/>
</dbReference>
<dbReference type="NCBIfam" id="NF007158">
    <property type="entry name" value="PRK09593.1"/>
    <property type="match status" value="1"/>
</dbReference>
<dbReference type="EMBL" id="JAGIQF010000001">
    <property type="protein sequence ID" value="MBP0601285.1"/>
    <property type="molecule type" value="Genomic_DNA"/>
</dbReference>
<dbReference type="InterPro" id="IPR017853">
    <property type="entry name" value="GH"/>
</dbReference>
<reference evidence="7 8" key="1">
    <citation type="submission" date="2021-03" db="EMBL/GenBank/DDBJ databases">
        <title>Plant growth promoting bacteria isolated from wild legumes nodules and trapping Phaseolus vulgaris L. nodules in the center and southern Mexico.</title>
        <authorList>
            <person name="Estrada P."/>
        </authorList>
    </citation>
    <scope>NUCLEOTIDE SEQUENCE [LARGE SCALE GENOMIC DNA]</scope>
    <source>
        <strain evidence="7 8">MaGu-431</strain>
    </source>
</reference>
<dbReference type="Gene3D" id="3.20.20.80">
    <property type="entry name" value="Glycosidases"/>
    <property type="match status" value="1"/>
</dbReference>
<dbReference type="SUPFAM" id="SSF51445">
    <property type="entry name" value="(Trans)glycosidases"/>
    <property type="match status" value="1"/>
</dbReference>
<feature type="active site" description="Nucleophile" evidence="4">
    <location>
        <position position="374"/>
    </location>
</feature>
<evidence type="ECO:0000256" key="6">
    <source>
        <dbReference type="RuleBase" id="RU004468"/>
    </source>
</evidence>
<keyword evidence="3 6" id="KW-0326">Glycosidase</keyword>
<dbReference type="Pfam" id="PF00232">
    <property type="entry name" value="Glyco_hydro_1"/>
    <property type="match status" value="1"/>
</dbReference>
<dbReference type="Proteomes" id="UP000666661">
    <property type="component" value="Unassembled WGS sequence"/>
</dbReference>
<dbReference type="PANTHER" id="PTHR10353:SF122">
    <property type="entry name" value="6-PHOSPHO-BETA-GLUCOSIDASE ASCB-RELATED"/>
    <property type="match status" value="1"/>
</dbReference>
<gene>
    <name evidence="7" type="ORF">J8I01_01945</name>
</gene>
<dbReference type="InterPro" id="IPR018120">
    <property type="entry name" value="Glyco_hydro_1_AS"/>
</dbReference>
<evidence type="ECO:0000256" key="3">
    <source>
        <dbReference type="ARBA" id="ARBA00023295"/>
    </source>
</evidence>
<evidence type="ECO:0000256" key="2">
    <source>
        <dbReference type="ARBA" id="ARBA00022801"/>
    </source>
</evidence>
<sequence>MSLARFPEGFLWGGALAANQAEGAHLEGGKGLTTVDMIPHGPNRMAVKLGQEKRFSPRDDEFYPSHGAIDFYHRYKDDIALMAEMGFTVFRTSIAWSRIYPRGDEREPNAEGIAFYRALFEECKKHGIEPLVTLCHFDVPMHLVTEYGSWRNRQMVTFFTRYARTCFEAFDGLVKYWLTFNEINILLHSPFSGAGLVFEEGEHQEQVKYQAAHHELIASALATRIAHEVNPANQVGCMLAGGSFYPYSCKPEDVWAALQKERENLLFIDVQARGAYPAYAARVFRDKGVVLVKEPGDDEILQHTVDFVSFSYYASRCAAADMNQGNTSEANVVKSLKNPYIEVSEWGWGIDPLGLRITINTLHDRYQKPLFLVENGLGAVDEVNEQGEIEDDYRIAYLRAHIQAMGDAIEDGISLMGYTSWGCIDLVSASTGEMSKRYGFVHVDRDDAGRGTLARRRKKSFWWYRKVIASNGEDLA</sequence>
<evidence type="ECO:0000256" key="1">
    <source>
        <dbReference type="ARBA" id="ARBA00010838"/>
    </source>
</evidence>
<dbReference type="RefSeq" id="WP_209792016.1">
    <property type="nucleotide sequence ID" value="NZ_JAGIQF010000001.1"/>
</dbReference>
<comment type="caution">
    <text evidence="7">The sequence shown here is derived from an EMBL/GenBank/DDBJ whole genome shotgun (WGS) entry which is preliminary data.</text>
</comment>
<comment type="similarity">
    <text evidence="1 5">Belongs to the glycosyl hydrolase 1 family.</text>
</comment>
<organism evidence="7 8">
    <name type="scientific">Aeromonas sanarellii</name>
    <dbReference type="NCBI Taxonomy" id="633415"/>
    <lineage>
        <taxon>Bacteria</taxon>
        <taxon>Pseudomonadati</taxon>
        <taxon>Pseudomonadota</taxon>
        <taxon>Gammaproteobacteria</taxon>
        <taxon>Aeromonadales</taxon>
        <taxon>Aeromonadaceae</taxon>
        <taxon>Aeromonas</taxon>
    </lineage>
</organism>
<evidence type="ECO:0000256" key="4">
    <source>
        <dbReference type="PROSITE-ProRule" id="PRU10055"/>
    </source>
</evidence>
<dbReference type="InterPro" id="IPR001360">
    <property type="entry name" value="Glyco_hydro_1"/>
</dbReference>
<dbReference type="PRINTS" id="PR00131">
    <property type="entry name" value="GLHYDRLASE1"/>
</dbReference>
<keyword evidence="2 6" id="KW-0378">Hydrolase</keyword>
<evidence type="ECO:0000313" key="7">
    <source>
        <dbReference type="EMBL" id="MBP0601285.1"/>
    </source>
</evidence>